<feature type="domain" description="HPr" evidence="1">
    <location>
        <begin position="19"/>
        <end position="82"/>
    </location>
</feature>
<gene>
    <name evidence="2" type="ORF">SD70_11025</name>
</gene>
<name>A0ABR5AII7_9BACL</name>
<evidence type="ECO:0000259" key="1">
    <source>
        <dbReference type="Pfam" id="PF00381"/>
    </source>
</evidence>
<reference evidence="2 3" key="1">
    <citation type="submission" date="2014-12" db="EMBL/GenBank/DDBJ databases">
        <title>Draft genome sequence of Paenibacillus kamchatkensis strain B-2647.</title>
        <authorList>
            <person name="Karlyshev A.V."/>
            <person name="Kudryashova E.B."/>
        </authorList>
    </citation>
    <scope>NUCLEOTIDE SEQUENCE [LARGE SCALE GENOMIC DNA]</scope>
    <source>
        <strain evidence="2 3">VKM B-2647</strain>
    </source>
</reference>
<dbReference type="InterPro" id="IPR000032">
    <property type="entry name" value="HPr-like"/>
</dbReference>
<dbReference type="InterPro" id="IPR035895">
    <property type="entry name" value="HPr-like_sf"/>
</dbReference>
<dbReference type="RefSeq" id="WP_041047624.1">
    <property type="nucleotide sequence ID" value="NZ_JXAK01000016.1"/>
</dbReference>
<dbReference type="EMBL" id="JXAK01000016">
    <property type="protein sequence ID" value="KIL40776.1"/>
    <property type="molecule type" value="Genomic_DNA"/>
</dbReference>
<protein>
    <recommendedName>
        <fullName evidence="1">HPr domain-containing protein</fullName>
    </recommendedName>
</protein>
<dbReference type="Proteomes" id="UP000031967">
    <property type="component" value="Unassembled WGS sequence"/>
</dbReference>
<keyword evidence="3" id="KW-1185">Reference proteome</keyword>
<sequence length="90" mass="9742">MGSDKQIIALPALTLEKMMQFVQLCNASKCDIMLSKGEKQVSGKGILGVVSFMLTLREGESVAVIVNGEDADNVLRQIQELLVSSRTLAM</sequence>
<comment type="caution">
    <text evidence="2">The sequence shown here is derived from an EMBL/GenBank/DDBJ whole genome shotgun (WGS) entry which is preliminary data.</text>
</comment>
<dbReference type="SUPFAM" id="SSF55594">
    <property type="entry name" value="HPr-like"/>
    <property type="match status" value="1"/>
</dbReference>
<accession>A0ABR5AII7</accession>
<proteinExistence type="predicted"/>
<organism evidence="2 3">
    <name type="scientific">Gordoniibacillus kamchatkensis</name>
    <dbReference type="NCBI Taxonomy" id="1590651"/>
    <lineage>
        <taxon>Bacteria</taxon>
        <taxon>Bacillati</taxon>
        <taxon>Bacillota</taxon>
        <taxon>Bacilli</taxon>
        <taxon>Bacillales</taxon>
        <taxon>Paenibacillaceae</taxon>
        <taxon>Gordoniibacillus</taxon>
    </lineage>
</organism>
<evidence type="ECO:0000313" key="3">
    <source>
        <dbReference type="Proteomes" id="UP000031967"/>
    </source>
</evidence>
<evidence type="ECO:0000313" key="2">
    <source>
        <dbReference type="EMBL" id="KIL40776.1"/>
    </source>
</evidence>
<dbReference type="Pfam" id="PF00381">
    <property type="entry name" value="PTS-HPr"/>
    <property type="match status" value="1"/>
</dbReference>
<dbReference type="Gene3D" id="3.30.1340.10">
    <property type="entry name" value="HPr-like"/>
    <property type="match status" value="1"/>
</dbReference>